<keyword evidence="4" id="KW-1133">Transmembrane helix</keyword>
<dbReference type="Pfam" id="PF26141">
    <property type="entry name" value="PMEL_NMB_N"/>
    <property type="match status" value="1"/>
</dbReference>
<keyword evidence="1 5" id="KW-0732">Signal</keyword>
<dbReference type="AlphaFoldDB" id="A0AAD8ZHV4"/>
<gene>
    <name evidence="7" type="ORF">P4O66_006311</name>
</gene>
<comment type="similarity">
    <text evidence="3">Belongs to the PMEL/NMB family.</text>
</comment>
<evidence type="ECO:0000313" key="7">
    <source>
        <dbReference type="EMBL" id="KAK1799782.1"/>
    </source>
</evidence>
<dbReference type="InterPro" id="IPR022409">
    <property type="entry name" value="PKD/Chitinase_dom"/>
</dbReference>
<dbReference type="Proteomes" id="UP001239994">
    <property type="component" value="Unassembled WGS sequence"/>
</dbReference>
<dbReference type="PROSITE" id="PS50093">
    <property type="entry name" value="PKD"/>
    <property type="match status" value="1"/>
</dbReference>
<dbReference type="SUPFAM" id="SSF49299">
    <property type="entry name" value="PKD domain"/>
    <property type="match status" value="1"/>
</dbReference>
<dbReference type="InterPro" id="IPR000601">
    <property type="entry name" value="PKD_dom"/>
</dbReference>
<accession>A0AAD8ZHV4</accession>
<dbReference type="Pfam" id="PF00801">
    <property type="entry name" value="PKD"/>
    <property type="match status" value="1"/>
</dbReference>
<keyword evidence="4" id="KW-0812">Transmembrane</keyword>
<keyword evidence="4" id="KW-0472">Membrane</keyword>
<evidence type="ECO:0000256" key="4">
    <source>
        <dbReference type="SAM" id="Phobius"/>
    </source>
</evidence>
<evidence type="ECO:0000256" key="5">
    <source>
        <dbReference type="SAM" id="SignalP"/>
    </source>
</evidence>
<dbReference type="InterPro" id="IPR013783">
    <property type="entry name" value="Ig-like_fold"/>
</dbReference>
<dbReference type="SMART" id="SM00089">
    <property type="entry name" value="PKD"/>
    <property type="match status" value="1"/>
</dbReference>
<feature type="signal peptide" evidence="5">
    <location>
        <begin position="1"/>
        <end position="20"/>
    </location>
</feature>
<dbReference type="GO" id="GO:0005886">
    <property type="term" value="C:plasma membrane"/>
    <property type="evidence" value="ECO:0007669"/>
    <property type="project" value="TreeGrafter"/>
</dbReference>
<sequence>MCQYSNFLLSLFFALLGSKSQFMRYRSWNTRMYPVWRDGDPRYRDCWNGGEITFDIRNDAPTLTGAKATFNVDVHPPQNQTVLPDGQVVWAQNCTVNGTQYTKGQPVYPELNTTQEWTGVFPDGTSFTSTSTRNPRFVFVWKTWGRYWQVAGGPSSSLTIGTDNVPLGSYTMEVVIYHYRGRNRFIPLGYASSQFSITDQIPFSMTLSQFGDRNQADQSFIQNKPVLFSISLHDPSQYLSGSDVTFSWDFGDNSGTLISHELFVTHTYLETGFFRPQVVLSAAITNGCDPSPTPGDTPSSLPPVEVVTTGDPTVVPSVNTPVLASTEQPELVLVVPGSEAPAAANIPLPASPQPAVPALEEEIVVSVGPVAAEVEADLGGVQEVEVAEEDLTAVDADGAAAGEMVTVAIAGADQAAGITDNEASASIAPTLVETTVETTNTALPETPVVDIEALAENTGVVDVPAATENAGIEAPAADATVNLIATDTVVVEVVPSVVPALETCLTPSLLTSKKVWFSSDFLLLTEPPAIPNEIVAEVDGAGEAAQVALVITKRQVPQMPAEGNCMIHRYGSLSTTLNIVQGIESVEIVEVNNVAVLATEMENAVDLTVTCQGSLPNEVCTVVSDADCASPVQTVCNSVTPAPECQMILRQFFNDSGTFCINVSLTNDVSFAVTSARVSVTVGSSSSTAGKVTAVLGVLVLVCTIGAIALTYRRFKQYHPLTEDSTGSYLENSGRTSVPLLLWNLLSQEPAGESRPLLQGRVL</sequence>
<comment type="caution">
    <text evidence="7">The sequence shown here is derived from an EMBL/GenBank/DDBJ whole genome shotgun (WGS) entry which is preliminary data.</text>
</comment>
<evidence type="ECO:0000259" key="6">
    <source>
        <dbReference type="PROSITE" id="PS50093"/>
    </source>
</evidence>
<dbReference type="CDD" id="cd00146">
    <property type="entry name" value="PKD"/>
    <property type="match status" value="1"/>
</dbReference>
<proteinExistence type="inferred from homology"/>
<evidence type="ECO:0000256" key="3">
    <source>
        <dbReference type="ARBA" id="ARBA00025776"/>
    </source>
</evidence>
<dbReference type="InterPro" id="IPR045219">
    <property type="entry name" value="PKAT"/>
</dbReference>
<evidence type="ECO:0000256" key="1">
    <source>
        <dbReference type="ARBA" id="ARBA00022729"/>
    </source>
</evidence>
<feature type="chain" id="PRO_5042089637" description="PKD domain-containing protein" evidence="5">
    <location>
        <begin position="21"/>
        <end position="763"/>
    </location>
</feature>
<dbReference type="PANTHER" id="PTHR11861">
    <property type="entry name" value="MELANOCYTE PROTEIN PMEL 17-RELATED"/>
    <property type="match status" value="1"/>
</dbReference>
<evidence type="ECO:0000256" key="2">
    <source>
        <dbReference type="ARBA" id="ARBA00023180"/>
    </source>
</evidence>
<keyword evidence="8" id="KW-1185">Reference proteome</keyword>
<reference evidence="7" key="1">
    <citation type="submission" date="2023-03" db="EMBL/GenBank/DDBJ databases">
        <title>Electrophorus voltai genome.</title>
        <authorList>
            <person name="Bian C."/>
        </authorList>
    </citation>
    <scope>NUCLEOTIDE SEQUENCE</scope>
    <source>
        <strain evidence="7">CB-2022</strain>
        <tissue evidence="7">Muscle</tissue>
    </source>
</reference>
<dbReference type="InterPro" id="IPR059017">
    <property type="entry name" value="PMEL_NMB_N"/>
</dbReference>
<dbReference type="Gene3D" id="2.60.40.10">
    <property type="entry name" value="Immunoglobulins"/>
    <property type="match status" value="1"/>
</dbReference>
<dbReference type="Pfam" id="PF20433">
    <property type="entry name" value="PKAT_KLD"/>
    <property type="match status" value="1"/>
</dbReference>
<dbReference type="PANTHER" id="PTHR11861:SF1">
    <property type="entry name" value="MELANOCYTE PROTEIN PMEL"/>
    <property type="match status" value="1"/>
</dbReference>
<dbReference type="EMBL" id="JAROKS010000011">
    <property type="protein sequence ID" value="KAK1799782.1"/>
    <property type="molecule type" value="Genomic_DNA"/>
</dbReference>
<dbReference type="GO" id="GO:0042470">
    <property type="term" value="C:melanosome"/>
    <property type="evidence" value="ECO:0007669"/>
    <property type="project" value="TreeGrafter"/>
</dbReference>
<protein>
    <recommendedName>
        <fullName evidence="6">PKD domain-containing protein</fullName>
    </recommendedName>
</protein>
<keyword evidence="2" id="KW-0325">Glycoprotein</keyword>
<name>A0AAD8ZHV4_9TELE</name>
<organism evidence="7 8">
    <name type="scientific">Electrophorus voltai</name>
    <dbReference type="NCBI Taxonomy" id="2609070"/>
    <lineage>
        <taxon>Eukaryota</taxon>
        <taxon>Metazoa</taxon>
        <taxon>Chordata</taxon>
        <taxon>Craniata</taxon>
        <taxon>Vertebrata</taxon>
        <taxon>Euteleostomi</taxon>
        <taxon>Actinopterygii</taxon>
        <taxon>Neopterygii</taxon>
        <taxon>Teleostei</taxon>
        <taxon>Ostariophysi</taxon>
        <taxon>Gymnotiformes</taxon>
        <taxon>Gymnotoidei</taxon>
        <taxon>Gymnotidae</taxon>
        <taxon>Electrophorus</taxon>
    </lineage>
</organism>
<dbReference type="GO" id="GO:0032438">
    <property type="term" value="P:melanosome organization"/>
    <property type="evidence" value="ECO:0007669"/>
    <property type="project" value="TreeGrafter"/>
</dbReference>
<dbReference type="InterPro" id="IPR035986">
    <property type="entry name" value="PKD_dom_sf"/>
</dbReference>
<feature type="domain" description="PKD" evidence="6">
    <location>
        <begin position="240"/>
        <end position="281"/>
    </location>
</feature>
<evidence type="ECO:0000313" key="8">
    <source>
        <dbReference type="Proteomes" id="UP001239994"/>
    </source>
</evidence>
<feature type="transmembrane region" description="Helical" evidence="4">
    <location>
        <begin position="692"/>
        <end position="712"/>
    </location>
</feature>
<dbReference type="InterPro" id="IPR046846">
    <property type="entry name" value="PKAT_KLD"/>
</dbReference>